<evidence type="ECO:0000313" key="2">
    <source>
        <dbReference type="EMBL" id="KAJ4488807.1"/>
    </source>
</evidence>
<reference evidence="2" key="1">
    <citation type="submission" date="2022-08" db="EMBL/GenBank/DDBJ databases">
        <authorList>
            <consortium name="DOE Joint Genome Institute"/>
            <person name="Min B."/>
            <person name="Riley R."/>
            <person name="Sierra-Patev S."/>
            <person name="Naranjo-Ortiz M."/>
            <person name="Looney B."/>
            <person name="Konkel Z."/>
            <person name="Slot J.C."/>
            <person name="Sakamoto Y."/>
            <person name="Steenwyk J.L."/>
            <person name="Rokas A."/>
            <person name="Carro J."/>
            <person name="Camarero S."/>
            <person name="Ferreira P."/>
            <person name="Molpeceres G."/>
            <person name="Ruiz-Duenas F.J."/>
            <person name="Serrano A."/>
            <person name="Henrissat B."/>
            <person name="Drula E."/>
            <person name="Hughes K.W."/>
            <person name="Mata J.L."/>
            <person name="Ishikawa N.K."/>
            <person name="Vargas-Isla R."/>
            <person name="Ushijima S."/>
            <person name="Smith C.A."/>
            <person name="Ahrendt S."/>
            <person name="Andreopoulos W."/>
            <person name="He G."/>
            <person name="Labutti K."/>
            <person name="Lipzen A."/>
            <person name="Ng V."/>
            <person name="Sandor L."/>
            <person name="Barry K."/>
            <person name="Martinez A.T."/>
            <person name="Xiao Y."/>
            <person name="Gibbons J.G."/>
            <person name="Terashima K."/>
            <person name="Hibbett D.S."/>
            <person name="Grigoriev I.V."/>
        </authorList>
    </citation>
    <scope>NUCLEOTIDE SEQUENCE</scope>
    <source>
        <strain evidence="2">Sp2 HRB7682 ss15</strain>
    </source>
</reference>
<keyword evidence="1" id="KW-0472">Membrane</keyword>
<sequence length="348" mass="39633">MRIDTMKVLDVRLGLRKSQPSGLRGTFFVIFPIFFLVDAGSILLITVLFLVASSAAPSPKLTQPMQPTISNLINVNVEHELVVRIMRFLGDTHSLVSPANLPLENNYQVGLLIGKEIFRLLRPGPGGQLKPLLPMFLDPTDTNDKDEKFFAYMTRSGDQKNAMLKKNDVIAFFGNKDPESVFKVLRDVNQLRSSSRGGRPWEIKSVDNDADYIIAVLDYLAALPSTANGHPTVLNSQNETVKKMKGWVMYLVFVWVYCWSIPRLYFKRVQLRPRQKCLGRVVVYIESLSDRETLHYLKPFYTVSTIPILPAHAPTPALHPLPACDFSYKHLFLEIHTRRYWQRGTKQS</sequence>
<protein>
    <submittedName>
        <fullName evidence="2">Uncharacterized protein</fullName>
    </submittedName>
</protein>
<dbReference type="Proteomes" id="UP001150238">
    <property type="component" value="Unassembled WGS sequence"/>
</dbReference>
<comment type="caution">
    <text evidence="2">The sequence shown here is derived from an EMBL/GenBank/DDBJ whole genome shotgun (WGS) entry which is preliminary data.</text>
</comment>
<organism evidence="2 3">
    <name type="scientific">Lentinula lateritia</name>
    <dbReference type="NCBI Taxonomy" id="40482"/>
    <lineage>
        <taxon>Eukaryota</taxon>
        <taxon>Fungi</taxon>
        <taxon>Dikarya</taxon>
        <taxon>Basidiomycota</taxon>
        <taxon>Agaricomycotina</taxon>
        <taxon>Agaricomycetes</taxon>
        <taxon>Agaricomycetidae</taxon>
        <taxon>Agaricales</taxon>
        <taxon>Marasmiineae</taxon>
        <taxon>Omphalotaceae</taxon>
        <taxon>Lentinula</taxon>
    </lineage>
</organism>
<accession>A0A9W9AU49</accession>
<proteinExistence type="predicted"/>
<dbReference type="AlphaFoldDB" id="A0A9W9AU49"/>
<reference evidence="2" key="2">
    <citation type="journal article" date="2023" name="Proc. Natl. Acad. Sci. U.S.A.">
        <title>A global phylogenomic analysis of the shiitake genus Lentinula.</title>
        <authorList>
            <person name="Sierra-Patev S."/>
            <person name="Min B."/>
            <person name="Naranjo-Ortiz M."/>
            <person name="Looney B."/>
            <person name="Konkel Z."/>
            <person name="Slot J.C."/>
            <person name="Sakamoto Y."/>
            <person name="Steenwyk J.L."/>
            <person name="Rokas A."/>
            <person name="Carro J."/>
            <person name="Camarero S."/>
            <person name="Ferreira P."/>
            <person name="Molpeceres G."/>
            <person name="Ruiz-Duenas F.J."/>
            <person name="Serrano A."/>
            <person name="Henrissat B."/>
            <person name="Drula E."/>
            <person name="Hughes K.W."/>
            <person name="Mata J.L."/>
            <person name="Ishikawa N.K."/>
            <person name="Vargas-Isla R."/>
            <person name="Ushijima S."/>
            <person name="Smith C.A."/>
            <person name="Donoghue J."/>
            <person name="Ahrendt S."/>
            <person name="Andreopoulos W."/>
            <person name="He G."/>
            <person name="LaButti K."/>
            <person name="Lipzen A."/>
            <person name="Ng V."/>
            <person name="Riley R."/>
            <person name="Sandor L."/>
            <person name="Barry K."/>
            <person name="Martinez A.T."/>
            <person name="Xiao Y."/>
            <person name="Gibbons J.G."/>
            <person name="Terashima K."/>
            <person name="Grigoriev I.V."/>
            <person name="Hibbett D."/>
        </authorList>
    </citation>
    <scope>NUCLEOTIDE SEQUENCE</scope>
    <source>
        <strain evidence="2">Sp2 HRB7682 ss15</strain>
    </source>
</reference>
<feature type="transmembrane region" description="Helical" evidence="1">
    <location>
        <begin position="247"/>
        <end position="266"/>
    </location>
</feature>
<keyword evidence="1" id="KW-0812">Transmembrane</keyword>
<feature type="transmembrane region" description="Helical" evidence="1">
    <location>
        <begin position="26"/>
        <end position="52"/>
    </location>
</feature>
<gene>
    <name evidence="2" type="ORF">C8J55DRAFT_547782</name>
</gene>
<name>A0A9W9AU49_9AGAR</name>
<evidence type="ECO:0000313" key="3">
    <source>
        <dbReference type="Proteomes" id="UP001150238"/>
    </source>
</evidence>
<evidence type="ECO:0000256" key="1">
    <source>
        <dbReference type="SAM" id="Phobius"/>
    </source>
</evidence>
<keyword evidence="1" id="KW-1133">Transmembrane helix</keyword>
<dbReference type="EMBL" id="JANVFS010000008">
    <property type="protein sequence ID" value="KAJ4488807.1"/>
    <property type="molecule type" value="Genomic_DNA"/>
</dbReference>